<reference evidence="2" key="1">
    <citation type="journal article" date="2012" name="Nat. Biotechnol.">
        <title>Reference genome sequence of the model plant Setaria.</title>
        <authorList>
            <person name="Bennetzen J.L."/>
            <person name="Schmutz J."/>
            <person name="Wang H."/>
            <person name="Percifield R."/>
            <person name="Hawkins J."/>
            <person name="Pontaroli A.C."/>
            <person name="Estep M."/>
            <person name="Feng L."/>
            <person name="Vaughn J.N."/>
            <person name="Grimwood J."/>
            <person name="Jenkins J."/>
            <person name="Barry K."/>
            <person name="Lindquist E."/>
            <person name="Hellsten U."/>
            <person name="Deshpande S."/>
            <person name="Wang X."/>
            <person name="Wu X."/>
            <person name="Mitros T."/>
            <person name="Triplett J."/>
            <person name="Yang X."/>
            <person name="Ye C.Y."/>
            <person name="Mauro-Herrera M."/>
            <person name="Wang L."/>
            <person name="Li P."/>
            <person name="Sharma M."/>
            <person name="Sharma R."/>
            <person name="Ronald P.C."/>
            <person name="Panaud O."/>
            <person name="Kellogg E.A."/>
            <person name="Brutnell T.P."/>
            <person name="Doust A.N."/>
            <person name="Tuskan G.A."/>
            <person name="Rokhsar D."/>
            <person name="Devos K.M."/>
        </authorList>
    </citation>
    <scope>NUCLEOTIDE SEQUENCE [LARGE SCALE GENOMIC DNA]</scope>
    <source>
        <strain evidence="2">Yugu1</strain>
    </source>
</reference>
<dbReference type="AlphaFoldDB" id="A0A368SNW4"/>
<evidence type="ECO:0000256" key="1">
    <source>
        <dbReference type="SAM" id="Phobius"/>
    </source>
</evidence>
<gene>
    <name evidence="2" type="ORF">SETIT_9G350000v2</name>
</gene>
<name>A0A368SNW4_SETIT</name>
<protein>
    <submittedName>
        <fullName evidence="2">Uncharacterized protein</fullName>
    </submittedName>
</protein>
<accession>A0A368SNW4</accession>
<reference evidence="2" key="2">
    <citation type="submission" date="2015-07" db="EMBL/GenBank/DDBJ databases">
        <authorList>
            <person name="Noorani M."/>
        </authorList>
    </citation>
    <scope>NUCLEOTIDE SEQUENCE</scope>
    <source>
        <strain evidence="2">Yugu1</strain>
    </source>
</reference>
<proteinExistence type="predicted"/>
<keyword evidence="1" id="KW-0472">Membrane</keyword>
<keyword evidence="1" id="KW-1133">Transmembrane helix</keyword>
<dbReference type="EMBL" id="CM003536">
    <property type="protein sequence ID" value="RCV44137.1"/>
    <property type="molecule type" value="Genomic_DNA"/>
</dbReference>
<keyword evidence="1" id="KW-0812">Transmembrane</keyword>
<evidence type="ECO:0000313" key="2">
    <source>
        <dbReference type="EMBL" id="RCV44137.1"/>
    </source>
</evidence>
<feature type="transmembrane region" description="Helical" evidence="1">
    <location>
        <begin position="212"/>
        <end position="245"/>
    </location>
</feature>
<organism evidence="2">
    <name type="scientific">Setaria italica</name>
    <name type="common">Foxtail millet</name>
    <name type="synonym">Panicum italicum</name>
    <dbReference type="NCBI Taxonomy" id="4555"/>
    <lineage>
        <taxon>Eukaryota</taxon>
        <taxon>Viridiplantae</taxon>
        <taxon>Streptophyta</taxon>
        <taxon>Embryophyta</taxon>
        <taxon>Tracheophyta</taxon>
        <taxon>Spermatophyta</taxon>
        <taxon>Magnoliopsida</taxon>
        <taxon>Liliopsida</taxon>
        <taxon>Poales</taxon>
        <taxon>Poaceae</taxon>
        <taxon>PACMAD clade</taxon>
        <taxon>Panicoideae</taxon>
        <taxon>Panicodae</taxon>
        <taxon>Paniceae</taxon>
        <taxon>Cenchrinae</taxon>
        <taxon>Setaria</taxon>
    </lineage>
</organism>
<sequence length="247" mass="27665">MTFAIEFSLRNSTRSPTWRASCRCFRPATRLGGTLGGLLCGATEARVRPHPQQAALAPPAQQQPLTIVPAPLVNEVTGLPLIICPYCKDVRLVVLTTMNSRKNLGKCFFQMPKELSKCKWFPASGSSQLTYMFSLLVDLDPTSCPMYKFEDEYEAYLRRDGYLDSTSLLDVVPELLQEIEDLRLGFQEIKEHVAVHSFQNIITRFHHGFQLFAFLGVSCFLTALFFLIGVVTSIVVMTSIVVVVFTS</sequence>